<gene>
    <name evidence="2" type="ORF">KI809_00745</name>
</gene>
<dbReference type="Pfam" id="PF11737">
    <property type="entry name" value="DUF3300"/>
    <property type="match status" value="1"/>
</dbReference>
<organism evidence="2 3">
    <name type="scientific">Geoanaerobacter pelophilus</name>
    <dbReference type="NCBI Taxonomy" id="60036"/>
    <lineage>
        <taxon>Bacteria</taxon>
        <taxon>Pseudomonadati</taxon>
        <taxon>Thermodesulfobacteriota</taxon>
        <taxon>Desulfuromonadia</taxon>
        <taxon>Geobacterales</taxon>
        <taxon>Geobacteraceae</taxon>
        <taxon>Geoanaerobacter</taxon>
    </lineage>
</organism>
<dbReference type="AlphaFoldDB" id="A0AAW4L444"/>
<feature type="compositionally biased region" description="Basic and acidic residues" evidence="1">
    <location>
        <begin position="325"/>
        <end position="343"/>
    </location>
</feature>
<dbReference type="EMBL" id="JAHCVJ010000001">
    <property type="protein sequence ID" value="MBT0662814.1"/>
    <property type="molecule type" value="Genomic_DNA"/>
</dbReference>
<proteinExistence type="predicted"/>
<dbReference type="InterPro" id="IPR021728">
    <property type="entry name" value="DUF3300"/>
</dbReference>
<dbReference type="RefSeq" id="WP_214169609.1">
    <property type="nucleotide sequence ID" value="NZ_JAHCVJ010000001.1"/>
</dbReference>
<keyword evidence="3" id="KW-1185">Reference proteome</keyword>
<dbReference type="PANTHER" id="PTHR40269">
    <property type="entry name" value="OUTER MEMBRANE PROTEIN-RELATED"/>
    <property type="match status" value="1"/>
</dbReference>
<reference evidence="2 3" key="1">
    <citation type="submission" date="2021-05" db="EMBL/GenBank/DDBJ databases">
        <title>The draft genome of Geobacter pelophilus DSM 12255.</title>
        <authorList>
            <person name="Xu Z."/>
            <person name="Masuda Y."/>
            <person name="Itoh H."/>
            <person name="Senoo K."/>
        </authorList>
    </citation>
    <scope>NUCLEOTIDE SEQUENCE [LARGE SCALE GENOMIC DNA]</scope>
    <source>
        <strain evidence="2 3">DSM 12255</strain>
    </source>
</reference>
<evidence type="ECO:0000313" key="3">
    <source>
        <dbReference type="Proteomes" id="UP000811899"/>
    </source>
</evidence>
<evidence type="ECO:0000256" key="1">
    <source>
        <dbReference type="SAM" id="MobiDB-lite"/>
    </source>
</evidence>
<comment type="caution">
    <text evidence="2">The sequence shown here is derived from an EMBL/GenBank/DDBJ whole genome shotgun (WGS) entry which is preliminary data.</text>
</comment>
<feature type="region of interest" description="Disordered" evidence="1">
    <location>
        <begin position="285"/>
        <end position="422"/>
    </location>
</feature>
<dbReference type="PANTHER" id="PTHR40269:SF1">
    <property type="entry name" value="OUTER MEMBRANE PROTEIN"/>
    <property type="match status" value="1"/>
</dbReference>
<dbReference type="Proteomes" id="UP000811899">
    <property type="component" value="Unassembled WGS sequence"/>
</dbReference>
<accession>A0AAW4L444</accession>
<feature type="compositionally biased region" description="Gly residues" evidence="1">
    <location>
        <begin position="390"/>
        <end position="415"/>
    </location>
</feature>
<sequence>MRTGSTTIRVMTWIIAVMLVMPIGVSAQDAGDADNSMKFSKKELTQMLAPIALYPDSLTAQILMAATYPLEIVEAERWLKQNNSLKGTDLDNALLKMNWDPSVASLCHFPNILNSMSTKLDQTRKLGDAFLRQQDEVMATIQELRHKAEAAGTLKSTKQQKVVVEDEDIRIEPVDQEVVYVPVYDPLYVYGPWWYPDYPPYYWYYPPGFVTGAYFGFGPGIYLGFDLFSWCWFDWRVRRIDIDFDRTRRFHRQTRRDFDDRFWRHNPYHRRGVAYRDRRTSELFGARPPRVSPLTPETRGFPVRPSSRANPAIERRGNINVPQTELKRQAQPDTGRRREDVGRPLETTPRSAPRDTTFRGVGEGNFERRAVERGGYSIRNSEIRQPSGGQPQGGGFRGGEVRSPGGGFSRGGLGDGSRRERR</sequence>
<evidence type="ECO:0000313" key="2">
    <source>
        <dbReference type="EMBL" id="MBT0662814.1"/>
    </source>
</evidence>
<name>A0AAW4L444_9BACT</name>
<protein>
    <submittedName>
        <fullName evidence="2">DUF3300 domain-containing protein</fullName>
    </submittedName>
</protein>